<dbReference type="EMBL" id="PHFL01000010">
    <property type="protein sequence ID" value="RFM25028.1"/>
    <property type="molecule type" value="Genomic_DNA"/>
</dbReference>
<dbReference type="PROSITE" id="PS50213">
    <property type="entry name" value="FAS1"/>
    <property type="match status" value="1"/>
</dbReference>
<name>A0A395M464_9BACT</name>
<dbReference type="PROSITE" id="PS51257">
    <property type="entry name" value="PROKAR_LIPOPROTEIN"/>
    <property type="match status" value="1"/>
</dbReference>
<reference evidence="2 3" key="1">
    <citation type="journal article" date="2011" name="ISME J.">
        <title>Community ecology of hot spring cyanobacterial mats: predominant populations and their functional potential.</title>
        <authorList>
            <person name="Klatt C.G."/>
            <person name="Wood J.M."/>
            <person name="Rusch D.B."/>
            <person name="Bateson M.M."/>
            <person name="Hamamura N."/>
            <person name="Heidelberg J.F."/>
            <person name="Grossman A.R."/>
            <person name="Bhaya D."/>
            <person name="Cohan F.M."/>
            <person name="Kuhl M."/>
            <person name="Bryant D.A."/>
            <person name="Ward D.M."/>
        </authorList>
    </citation>
    <scope>NUCLEOTIDE SEQUENCE [LARGE SCALE GENOMIC DNA]</scope>
    <source>
        <strain evidence="2">OS</strain>
    </source>
</reference>
<dbReference type="InterPro" id="IPR000782">
    <property type="entry name" value="FAS1_domain"/>
</dbReference>
<dbReference type="InterPro" id="IPR050904">
    <property type="entry name" value="Adhesion/Biosynth-related"/>
</dbReference>
<dbReference type="InterPro" id="IPR036378">
    <property type="entry name" value="FAS1_dom_sf"/>
</dbReference>
<dbReference type="SUPFAM" id="SSF82153">
    <property type="entry name" value="FAS1 domain"/>
    <property type="match status" value="1"/>
</dbReference>
<dbReference type="Proteomes" id="UP000266389">
    <property type="component" value="Unassembled WGS sequence"/>
</dbReference>
<evidence type="ECO:0000313" key="3">
    <source>
        <dbReference type="Proteomes" id="UP000266389"/>
    </source>
</evidence>
<organism evidence="2 3">
    <name type="scientific">Candidatus Thermochlorobacter aerophilus</name>
    <dbReference type="NCBI Taxonomy" id="1868324"/>
    <lineage>
        <taxon>Bacteria</taxon>
        <taxon>Pseudomonadati</taxon>
        <taxon>Chlorobiota</taxon>
        <taxon>Chlorobiia</taxon>
        <taxon>Chlorobiales</taxon>
        <taxon>Candidatus Thermochlorobacteriaceae</taxon>
        <taxon>Candidatus Thermochlorobacter</taxon>
    </lineage>
</organism>
<sequence>MKKISFILVALVTVALIGCGPSKEELAKKAEKARQDSIARADSIAKAEAERQAAEEAARKKNIVETAVAAGSFTKLVEAVKAAGLDSTLASGGPFTVFAPTDEAFSKVKDLDKILKDKKKLTEILTYHVVPGKVMSADVKPGKVETLAKKAFEVKTADGKVTVDNANVVKTDIECTNGVIHVIDAVIMPKK</sequence>
<dbReference type="GO" id="GO:0005615">
    <property type="term" value="C:extracellular space"/>
    <property type="evidence" value="ECO:0007669"/>
    <property type="project" value="TreeGrafter"/>
</dbReference>
<gene>
    <name evidence="2" type="ORF">D0433_02265</name>
</gene>
<evidence type="ECO:0000259" key="1">
    <source>
        <dbReference type="PROSITE" id="PS50213"/>
    </source>
</evidence>
<dbReference type="PANTHER" id="PTHR10900:SF77">
    <property type="entry name" value="FI19380P1"/>
    <property type="match status" value="1"/>
</dbReference>
<dbReference type="PANTHER" id="PTHR10900">
    <property type="entry name" value="PERIOSTIN-RELATED"/>
    <property type="match status" value="1"/>
</dbReference>
<feature type="domain" description="FAS1" evidence="1">
    <location>
        <begin position="60"/>
        <end position="187"/>
    </location>
</feature>
<comment type="caution">
    <text evidence="2">The sequence shown here is derived from an EMBL/GenBank/DDBJ whole genome shotgun (WGS) entry which is preliminary data.</text>
</comment>
<dbReference type="Gene3D" id="2.30.180.10">
    <property type="entry name" value="FAS1 domain"/>
    <property type="match status" value="1"/>
</dbReference>
<dbReference type="SMART" id="SM00554">
    <property type="entry name" value="FAS1"/>
    <property type="match status" value="1"/>
</dbReference>
<dbReference type="Pfam" id="PF02469">
    <property type="entry name" value="Fasciclin"/>
    <property type="match status" value="1"/>
</dbReference>
<dbReference type="FunFam" id="2.30.180.10:FF:000019">
    <property type="entry name" value="Cell surface lipoprotein"/>
    <property type="match status" value="1"/>
</dbReference>
<proteinExistence type="predicted"/>
<protein>
    <submittedName>
        <fullName evidence="2">Fasciclin domain-containing protein</fullName>
    </submittedName>
</protein>
<evidence type="ECO:0000313" key="2">
    <source>
        <dbReference type="EMBL" id="RFM25028.1"/>
    </source>
</evidence>
<accession>A0A395M464</accession>
<dbReference type="AlphaFoldDB" id="A0A395M464"/>